<comment type="similarity">
    <text evidence="1">Belongs to the aspartyl/asparaginyl beta-hydroxylase family.</text>
</comment>
<evidence type="ECO:0000256" key="3">
    <source>
        <dbReference type="ARBA" id="ARBA00022737"/>
    </source>
</evidence>
<keyword evidence="8" id="KW-0812">Transmembrane</keyword>
<dbReference type="Proteomes" id="UP000319801">
    <property type="component" value="Unassembled WGS sequence"/>
</dbReference>
<dbReference type="SMART" id="SM00054">
    <property type="entry name" value="EFh"/>
    <property type="match status" value="2"/>
</dbReference>
<keyword evidence="4" id="KW-0106">Calcium</keyword>
<evidence type="ECO:0000256" key="4">
    <source>
        <dbReference type="ARBA" id="ARBA00022837"/>
    </source>
</evidence>
<dbReference type="GO" id="GO:0016020">
    <property type="term" value="C:membrane"/>
    <property type="evidence" value="ECO:0007669"/>
    <property type="project" value="TreeGrafter"/>
</dbReference>
<keyword evidence="11" id="KW-1185">Reference proteome</keyword>
<dbReference type="Gene3D" id="1.10.238.10">
    <property type="entry name" value="EF-hand"/>
    <property type="match status" value="1"/>
</dbReference>
<dbReference type="CDD" id="cd00051">
    <property type="entry name" value="EFh"/>
    <property type="match status" value="1"/>
</dbReference>
<dbReference type="Pfam" id="PF05118">
    <property type="entry name" value="Asp_Arg_Hydrox"/>
    <property type="match status" value="1"/>
</dbReference>
<feature type="compositionally biased region" description="Low complexity" evidence="7">
    <location>
        <begin position="408"/>
        <end position="427"/>
    </location>
</feature>
<dbReference type="InterPro" id="IPR027443">
    <property type="entry name" value="IPNS-like_sf"/>
</dbReference>
<evidence type="ECO:0000313" key="10">
    <source>
        <dbReference type="EMBL" id="TTQ39613.1"/>
    </source>
</evidence>
<feature type="compositionally biased region" description="Basic residues" evidence="7">
    <location>
        <begin position="353"/>
        <end position="382"/>
    </location>
</feature>
<comment type="caution">
    <text evidence="10">The sequence shown here is derived from an EMBL/GenBank/DDBJ whole genome shotgun (WGS) entry which is preliminary data.</text>
</comment>
<dbReference type="PROSITE" id="PS50222">
    <property type="entry name" value="EF_HAND_2"/>
    <property type="match status" value="1"/>
</dbReference>
<dbReference type="InterPro" id="IPR002048">
    <property type="entry name" value="EF_hand_dom"/>
</dbReference>
<evidence type="ECO:0000256" key="7">
    <source>
        <dbReference type="SAM" id="MobiDB-lite"/>
    </source>
</evidence>
<evidence type="ECO:0000256" key="5">
    <source>
        <dbReference type="ARBA" id="ARBA00022964"/>
    </source>
</evidence>
<evidence type="ECO:0000256" key="8">
    <source>
        <dbReference type="SAM" id="Phobius"/>
    </source>
</evidence>
<evidence type="ECO:0000256" key="2">
    <source>
        <dbReference type="ARBA" id="ARBA00022723"/>
    </source>
</evidence>
<dbReference type="InterPro" id="IPR021720">
    <property type="entry name" value="Malectin_dom"/>
</dbReference>
<evidence type="ECO:0000259" key="9">
    <source>
        <dbReference type="PROSITE" id="PS50222"/>
    </source>
</evidence>
<dbReference type="Gene3D" id="2.60.120.330">
    <property type="entry name" value="B-lactam Antibiotic, Isopenicillin N Synthase, Chain"/>
    <property type="match status" value="1"/>
</dbReference>
<dbReference type="PROSITE" id="PS00018">
    <property type="entry name" value="EF_HAND_1"/>
    <property type="match status" value="1"/>
</dbReference>
<feature type="region of interest" description="Disordered" evidence="7">
    <location>
        <begin position="284"/>
        <end position="466"/>
    </location>
</feature>
<feature type="transmembrane region" description="Helical" evidence="8">
    <location>
        <begin position="721"/>
        <end position="740"/>
    </location>
</feature>
<keyword evidence="2" id="KW-0479">Metal-binding</keyword>
<name>A0A556VUI1_BAGYA</name>
<protein>
    <submittedName>
        <fullName evidence="10">Aspartate beta-hydroxylase domain-containing protein 2</fullName>
    </submittedName>
</protein>
<dbReference type="SUPFAM" id="SSF47473">
    <property type="entry name" value="EF-hand"/>
    <property type="match status" value="1"/>
</dbReference>
<dbReference type="GO" id="GO:0051213">
    <property type="term" value="F:dioxygenase activity"/>
    <property type="evidence" value="ECO:0007669"/>
    <property type="project" value="UniProtKB-KW"/>
</dbReference>
<feature type="compositionally biased region" description="Low complexity" evidence="7">
    <location>
        <begin position="457"/>
        <end position="466"/>
    </location>
</feature>
<dbReference type="InterPro" id="IPR018247">
    <property type="entry name" value="EF_Hand_1_Ca_BS"/>
</dbReference>
<reference evidence="10 11" key="1">
    <citation type="journal article" date="2019" name="Genome Biol. Evol.">
        <title>Whole-Genome Sequencing of the Giant Devil Catfish, Bagarius yarrelli.</title>
        <authorList>
            <person name="Jiang W."/>
            <person name="Lv Y."/>
            <person name="Cheng L."/>
            <person name="Yang K."/>
            <person name="Chao B."/>
            <person name="Wang X."/>
            <person name="Li Y."/>
            <person name="Pan X."/>
            <person name="You X."/>
            <person name="Zhang Y."/>
            <person name="Yang J."/>
            <person name="Li J."/>
            <person name="Zhang X."/>
            <person name="Liu S."/>
            <person name="Sun C."/>
            <person name="Yang J."/>
            <person name="Shi Q."/>
        </authorList>
    </citation>
    <scope>NUCLEOTIDE SEQUENCE [LARGE SCALE GENOMIC DNA]</scope>
    <source>
        <strain evidence="10">JWS20170419001</strain>
        <tissue evidence="10">Muscle</tissue>
    </source>
</reference>
<evidence type="ECO:0000313" key="11">
    <source>
        <dbReference type="Proteomes" id="UP000319801"/>
    </source>
</evidence>
<evidence type="ECO:0000256" key="1">
    <source>
        <dbReference type="ARBA" id="ARBA00007730"/>
    </source>
</evidence>
<dbReference type="FunFam" id="1.10.238.10:FF:000037">
    <property type="entry name" value="calcium-binding protein 1 isoform X2"/>
    <property type="match status" value="1"/>
</dbReference>
<dbReference type="AlphaFoldDB" id="A0A556VUI1"/>
<dbReference type="OrthoDB" id="10013439at2759"/>
<dbReference type="Pfam" id="PF11721">
    <property type="entry name" value="Malectin"/>
    <property type="match status" value="1"/>
</dbReference>
<sequence>METSQKSVYSGCHGYCDLGSADWSTRTLVHKLRPPPGGVRTGGGASEEELNGFAYCQSPECFRCSRPGDGFNQRLYHNLQDYAKRYTWAGMGRVHKGVREQDRYRLCNRPSIQKAELFFLPDLPSAPFFSREAQKHDVELLERSFPALLAEFESVYRVPPPLAPGWKANSTPRGQWWTFYLVNQGTTLALNARRCPRTWRVLGQLRTFIANNVFGNACFSVLSPGATITEHYGPTNVRLRCHLEKLQLWVEPSHLLYGAEQLPSDLRIYRWKFLLLPADRRSRAPDEPLWSPDSDASSRRPLCHPALLLPSPPDRKRAAAKSQPKLRDDAPERTGASGGGNCSGGGGGGKERKTSRHTHRHHNHHHHHNNHHHHHHHHHRRSARDDLPHEPCTNLTHSAHAPNRTRSFSEGSEETASAASSTSLLFFQSPRTRRRASGTGGQARDPDTGSSCLPVPAASTSAAASDSDLKLRPILNSVFGQLLAETANMIGVKELRNAFREFDTNGDGEISTGELREAMRKLLGQQVGHRDLEDILKDIDLNGDGRVDFEASDYGMRLPILRSSPEDQVLYQTERYNEDTFGYEVPMRDEGEYVLVLKFAEVYFAQSQQKRVGHSTAHDEIIPFSIKRGKLSILGEVSTFNNKLTIEFIKMAAIPDFTPFLDAPKLQPHPGLEKVEEEEEEEEYTEGGDDTLKKITSQSPKKQVRSGPRTPNPYAADNSSLMFPILVAFGVFIPTLFCLCRL</sequence>
<keyword evidence="8" id="KW-0472">Membrane</keyword>
<keyword evidence="3" id="KW-0677">Repeat</keyword>
<dbReference type="PANTHER" id="PTHR46332:SF2">
    <property type="entry name" value="ASPARTATE BETA-HYDROXYLASE DOMAIN-CONTAINING PROTEIN 2"/>
    <property type="match status" value="1"/>
</dbReference>
<dbReference type="PANTHER" id="PTHR46332">
    <property type="entry name" value="ASPARTATE BETA-HYDROXYLASE DOMAIN-CONTAINING PROTEIN 2"/>
    <property type="match status" value="1"/>
</dbReference>
<keyword evidence="5" id="KW-0223">Dioxygenase</keyword>
<feature type="region of interest" description="Disordered" evidence="7">
    <location>
        <begin position="668"/>
        <end position="713"/>
    </location>
</feature>
<feature type="compositionally biased region" description="Gly residues" evidence="7">
    <location>
        <begin position="336"/>
        <end position="348"/>
    </location>
</feature>
<dbReference type="Gene3D" id="2.60.120.430">
    <property type="entry name" value="Galactose-binding lectin"/>
    <property type="match status" value="1"/>
</dbReference>
<feature type="domain" description="EF-hand" evidence="9">
    <location>
        <begin position="490"/>
        <end position="525"/>
    </location>
</feature>
<keyword evidence="6" id="KW-0560">Oxidoreductase</keyword>
<evidence type="ECO:0000256" key="6">
    <source>
        <dbReference type="ARBA" id="ARBA00023002"/>
    </source>
</evidence>
<proteinExistence type="inferred from homology"/>
<dbReference type="InterPro" id="IPR007803">
    <property type="entry name" value="Asp/Arg/Pro-Hydrxlase"/>
</dbReference>
<dbReference type="InterPro" id="IPR011992">
    <property type="entry name" value="EF-hand-dom_pair"/>
</dbReference>
<gene>
    <name evidence="10" type="ORF">Baya_16131</name>
</gene>
<accession>A0A556VUI1</accession>
<keyword evidence="8" id="KW-1133">Transmembrane helix</keyword>
<dbReference type="Pfam" id="PF00036">
    <property type="entry name" value="EF-hand_1"/>
    <property type="match status" value="1"/>
</dbReference>
<dbReference type="EMBL" id="VCAZ01000265">
    <property type="protein sequence ID" value="TTQ39613.1"/>
    <property type="molecule type" value="Genomic_DNA"/>
</dbReference>
<organism evidence="10 11">
    <name type="scientific">Bagarius yarrelli</name>
    <name type="common">Goonch</name>
    <name type="synonym">Bagrus yarrelli</name>
    <dbReference type="NCBI Taxonomy" id="175774"/>
    <lineage>
        <taxon>Eukaryota</taxon>
        <taxon>Metazoa</taxon>
        <taxon>Chordata</taxon>
        <taxon>Craniata</taxon>
        <taxon>Vertebrata</taxon>
        <taxon>Euteleostomi</taxon>
        <taxon>Actinopterygii</taxon>
        <taxon>Neopterygii</taxon>
        <taxon>Teleostei</taxon>
        <taxon>Ostariophysi</taxon>
        <taxon>Siluriformes</taxon>
        <taxon>Sisoridae</taxon>
        <taxon>Sisorinae</taxon>
        <taxon>Bagarius</taxon>
    </lineage>
</organism>
<dbReference type="GO" id="GO:0005509">
    <property type="term" value="F:calcium ion binding"/>
    <property type="evidence" value="ECO:0007669"/>
    <property type="project" value="InterPro"/>
</dbReference>
<feature type="compositionally biased region" description="Acidic residues" evidence="7">
    <location>
        <begin position="675"/>
        <end position="689"/>
    </location>
</feature>
<dbReference type="InterPro" id="IPR051821">
    <property type="entry name" value="Asp/Asn_beta-hydroxylase"/>
</dbReference>